<dbReference type="CDD" id="cd09276">
    <property type="entry name" value="Rnase_HI_RT_non_LTR"/>
    <property type="match status" value="1"/>
</dbReference>
<dbReference type="SUPFAM" id="SSF53098">
    <property type="entry name" value="Ribonuclease H-like"/>
    <property type="match status" value="1"/>
</dbReference>
<feature type="domain" description="RNase H type-1" evidence="1">
    <location>
        <begin position="619"/>
        <end position="745"/>
    </location>
</feature>
<dbReference type="GO" id="GO:0004523">
    <property type="term" value="F:RNA-DNA hybrid ribonuclease activity"/>
    <property type="evidence" value="ECO:0007669"/>
    <property type="project" value="InterPro"/>
</dbReference>
<dbReference type="SUPFAM" id="SSF56219">
    <property type="entry name" value="DNase I-like"/>
    <property type="match status" value="1"/>
</dbReference>
<dbReference type="PROSITE" id="PS50879">
    <property type="entry name" value="RNASE_H_1"/>
    <property type="match status" value="1"/>
</dbReference>
<gene>
    <name evidence="2" type="primary">R1A1-elementORF2_491</name>
    <name evidence="2" type="ORF">CDAR_458971</name>
</gene>
<dbReference type="GO" id="GO:0042575">
    <property type="term" value="C:DNA polymerase complex"/>
    <property type="evidence" value="ECO:0007669"/>
    <property type="project" value="UniProtKB-ARBA"/>
</dbReference>
<dbReference type="InterPro" id="IPR005135">
    <property type="entry name" value="Endo/exonuclease/phosphatase"/>
</dbReference>
<sequence>MPGQLIFVNEELVVVMLHHNDQDFILVSMYCSPGKNIDNSLELLKPLLLKYYNFPFIILGDFNAKSRLWGQRDLDERGSKLLHFCHSMDLNVENDPFSPPTFSSSRGDSWIDLLLTKNLSDEISLEVRDEITNSDHNMLFVNLLTANHSNNHSHKISLKNLNWWKLKANIHSIINSNLEIDQLSNSDINSFISNIQDQIFAAASSKPSTNHHLHHKKQKYAIWWTRELQSKRSFTRALRRLFQKETDPQLREIKKLNFKKHQALYKKLIITTKRTKFKDFINSISSNSLFGNNYNIFSNKKKRNMVSKPIINSSGTLSTTIADTKLAILDFHFPWSNRLLTNLDLHSQTDFIPFTCHELEAIVNKIKPNKAVGVDGLPGEVIREIFIANKVWFKDLFNLLLGRGIFPDTWKKARIALIEKENKELNHPAHFRPICILPCWGKILDKAIAERLTFHLEQGNILHDSQFGFRRNRSTITAIHSVLEHHKAAEENKQMTCLISLDMSNAFNSVDWDILLKKIFSLNIPFYLKRIIHSFLDARQAQLDDHIKNYNREALQVLAGIPPLDIKLKLSKDLFLFKHMGNNLVILNQVLQPLALETTTKFIPPWDKYSIKWNFYTEDLTGTLIFTDGSKMNGRVGDAFVVYSNGIETHWEMFRLSDHATVYSAELFAISQAINFAINACLPSANIISDSRSVLQALENVNHVEKEILAIKQLLANQESAIRLFWIKAHAGNERADEYAKKATTKEDIDFTMGYSIPYIKGLIKKDLLKQWQDRWSSSTKGRELFSILPEVKTSRIQGDFFTNQLLTGHGCIGIYQERFFGKSAVCSCGQLPEDRNHIIYDCPQWDAIRQRFFPKNYLFVQLDLLLFNKISRTGLREIMNTKLQASLQSNID</sequence>
<reference evidence="2 3" key="1">
    <citation type="submission" date="2021-06" db="EMBL/GenBank/DDBJ databases">
        <title>Caerostris darwini draft genome.</title>
        <authorList>
            <person name="Kono N."/>
            <person name="Arakawa K."/>
        </authorList>
    </citation>
    <scope>NUCLEOTIDE SEQUENCE [LARGE SCALE GENOMIC DNA]</scope>
</reference>
<dbReference type="Pfam" id="PF00078">
    <property type="entry name" value="RVT_1"/>
    <property type="match status" value="1"/>
</dbReference>
<protein>
    <recommendedName>
        <fullName evidence="1">RNase H type-1 domain-containing protein</fullName>
    </recommendedName>
</protein>
<dbReference type="AlphaFoldDB" id="A0AAV4SY54"/>
<evidence type="ECO:0000313" key="3">
    <source>
        <dbReference type="Proteomes" id="UP001054837"/>
    </source>
</evidence>
<accession>A0AAV4SY54</accession>
<dbReference type="Gene3D" id="3.30.420.10">
    <property type="entry name" value="Ribonuclease H-like superfamily/Ribonuclease H"/>
    <property type="match status" value="1"/>
</dbReference>
<keyword evidence="3" id="KW-1185">Reference proteome</keyword>
<dbReference type="CDD" id="cd01650">
    <property type="entry name" value="RT_nLTR_like"/>
    <property type="match status" value="1"/>
</dbReference>
<dbReference type="InterPro" id="IPR012337">
    <property type="entry name" value="RNaseH-like_sf"/>
</dbReference>
<dbReference type="PANTHER" id="PTHR19446">
    <property type="entry name" value="REVERSE TRANSCRIPTASES"/>
    <property type="match status" value="1"/>
</dbReference>
<comment type="caution">
    <text evidence="2">The sequence shown here is derived from an EMBL/GenBank/DDBJ whole genome shotgun (WGS) entry which is preliminary data.</text>
</comment>
<dbReference type="InterPro" id="IPR002156">
    <property type="entry name" value="RNaseH_domain"/>
</dbReference>
<name>A0AAV4SY54_9ARAC</name>
<dbReference type="SUPFAM" id="SSF56672">
    <property type="entry name" value="DNA/RNA polymerases"/>
    <property type="match status" value="1"/>
</dbReference>
<dbReference type="InterPro" id="IPR000477">
    <property type="entry name" value="RT_dom"/>
</dbReference>
<proteinExistence type="predicted"/>
<dbReference type="GO" id="GO:0071897">
    <property type="term" value="P:DNA biosynthetic process"/>
    <property type="evidence" value="ECO:0007669"/>
    <property type="project" value="UniProtKB-ARBA"/>
</dbReference>
<dbReference type="InterPro" id="IPR036397">
    <property type="entry name" value="RNaseH_sf"/>
</dbReference>
<evidence type="ECO:0000313" key="2">
    <source>
        <dbReference type="EMBL" id="GIY37472.1"/>
    </source>
</evidence>
<dbReference type="InterPro" id="IPR043502">
    <property type="entry name" value="DNA/RNA_pol_sf"/>
</dbReference>
<dbReference type="GO" id="GO:0003676">
    <property type="term" value="F:nucleic acid binding"/>
    <property type="evidence" value="ECO:0007669"/>
    <property type="project" value="InterPro"/>
</dbReference>
<dbReference type="Pfam" id="PF00075">
    <property type="entry name" value="RNase_H"/>
    <property type="match status" value="1"/>
</dbReference>
<dbReference type="EMBL" id="BPLQ01008450">
    <property type="protein sequence ID" value="GIY37472.1"/>
    <property type="molecule type" value="Genomic_DNA"/>
</dbReference>
<dbReference type="Pfam" id="PF14529">
    <property type="entry name" value="Exo_endo_phos_2"/>
    <property type="match status" value="1"/>
</dbReference>
<organism evidence="2 3">
    <name type="scientific">Caerostris darwini</name>
    <dbReference type="NCBI Taxonomy" id="1538125"/>
    <lineage>
        <taxon>Eukaryota</taxon>
        <taxon>Metazoa</taxon>
        <taxon>Ecdysozoa</taxon>
        <taxon>Arthropoda</taxon>
        <taxon>Chelicerata</taxon>
        <taxon>Arachnida</taxon>
        <taxon>Araneae</taxon>
        <taxon>Araneomorphae</taxon>
        <taxon>Entelegynae</taxon>
        <taxon>Araneoidea</taxon>
        <taxon>Araneidae</taxon>
        <taxon>Caerostris</taxon>
    </lineage>
</organism>
<evidence type="ECO:0000259" key="1">
    <source>
        <dbReference type="PROSITE" id="PS50879"/>
    </source>
</evidence>
<dbReference type="Proteomes" id="UP001054837">
    <property type="component" value="Unassembled WGS sequence"/>
</dbReference>
<dbReference type="Gene3D" id="3.60.10.10">
    <property type="entry name" value="Endonuclease/exonuclease/phosphatase"/>
    <property type="match status" value="1"/>
</dbReference>
<dbReference type="InterPro" id="IPR036691">
    <property type="entry name" value="Endo/exonu/phosph_ase_sf"/>
</dbReference>